<sequence>MTDNEIRKGLEKTSCHTTSFTQATFTGRQRQGRQTHAHVTGEGEAAGLPGHTQHGQTDGIAAQHSQTAAAAATELYYYYHYTLGFEALTWPRNIWRGSNNAYSQIQFLLSPQHRHALATASKNGKKLPESREQRPISPPPADAG</sequence>
<reference evidence="2 3" key="1">
    <citation type="submission" date="2019-05" db="EMBL/GenBank/DDBJ databases">
        <title>Another draft genome of Portunus trituberculatus and its Hox gene families provides insights of decapod evolution.</title>
        <authorList>
            <person name="Jeong J.-H."/>
            <person name="Song I."/>
            <person name="Kim S."/>
            <person name="Choi T."/>
            <person name="Kim D."/>
            <person name="Ryu S."/>
            <person name="Kim W."/>
        </authorList>
    </citation>
    <scope>NUCLEOTIDE SEQUENCE [LARGE SCALE GENOMIC DNA]</scope>
    <source>
        <tissue evidence="2">Muscle</tissue>
    </source>
</reference>
<evidence type="ECO:0000256" key="1">
    <source>
        <dbReference type="SAM" id="MobiDB-lite"/>
    </source>
</evidence>
<comment type="caution">
    <text evidence="2">The sequence shown here is derived from an EMBL/GenBank/DDBJ whole genome shotgun (WGS) entry which is preliminary data.</text>
</comment>
<organism evidence="2 3">
    <name type="scientific">Portunus trituberculatus</name>
    <name type="common">Swimming crab</name>
    <name type="synonym">Neptunus trituberculatus</name>
    <dbReference type="NCBI Taxonomy" id="210409"/>
    <lineage>
        <taxon>Eukaryota</taxon>
        <taxon>Metazoa</taxon>
        <taxon>Ecdysozoa</taxon>
        <taxon>Arthropoda</taxon>
        <taxon>Crustacea</taxon>
        <taxon>Multicrustacea</taxon>
        <taxon>Malacostraca</taxon>
        <taxon>Eumalacostraca</taxon>
        <taxon>Eucarida</taxon>
        <taxon>Decapoda</taxon>
        <taxon>Pleocyemata</taxon>
        <taxon>Brachyura</taxon>
        <taxon>Eubrachyura</taxon>
        <taxon>Portunoidea</taxon>
        <taxon>Portunidae</taxon>
        <taxon>Portuninae</taxon>
        <taxon>Portunus</taxon>
    </lineage>
</organism>
<evidence type="ECO:0000313" key="3">
    <source>
        <dbReference type="Proteomes" id="UP000324222"/>
    </source>
</evidence>
<evidence type="ECO:0000313" key="2">
    <source>
        <dbReference type="EMBL" id="MPC39673.1"/>
    </source>
</evidence>
<dbReference type="Proteomes" id="UP000324222">
    <property type="component" value="Unassembled WGS sequence"/>
</dbReference>
<dbReference type="AlphaFoldDB" id="A0A5B7F3L8"/>
<feature type="region of interest" description="Disordered" evidence="1">
    <location>
        <begin position="116"/>
        <end position="144"/>
    </location>
</feature>
<name>A0A5B7F3L8_PORTR</name>
<feature type="region of interest" description="Disordered" evidence="1">
    <location>
        <begin position="26"/>
        <end position="61"/>
    </location>
</feature>
<proteinExistence type="predicted"/>
<protein>
    <submittedName>
        <fullName evidence="2">Uncharacterized protein</fullName>
    </submittedName>
</protein>
<accession>A0A5B7F3L8</accession>
<keyword evidence="3" id="KW-1185">Reference proteome</keyword>
<gene>
    <name evidence="2" type="ORF">E2C01_033218</name>
</gene>
<dbReference type="EMBL" id="VSRR010004437">
    <property type="protein sequence ID" value="MPC39673.1"/>
    <property type="molecule type" value="Genomic_DNA"/>
</dbReference>